<name>A0A4R4BJS4_BACTU</name>
<proteinExistence type="predicted"/>
<evidence type="ECO:0000313" key="1">
    <source>
        <dbReference type="EMBL" id="TCW58691.1"/>
    </source>
</evidence>
<evidence type="ECO:0000313" key="2">
    <source>
        <dbReference type="Proteomes" id="UP000295285"/>
    </source>
</evidence>
<dbReference type="PANTHER" id="PTHR40037">
    <property type="entry name" value="PHOSPHOESTERASE YJCG-RELATED"/>
    <property type="match status" value="1"/>
</dbReference>
<dbReference type="GO" id="GO:0016874">
    <property type="term" value="F:ligase activity"/>
    <property type="evidence" value="ECO:0007669"/>
    <property type="project" value="UniProtKB-KW"/>
</dbReference>
<dbReference type="Gene3D" id="3.90.1140.10">
    <property type="entry name" value="Cyclic phosphodiesterase"/>
    <property type="match status" value="1"/>
</dbReference>
<dbReference type="InterPro" id="IPR009097">
    <property type="entry name" value="Cyclic_Pdiesterase"/>
</dbReference>
<reference evidence="1 2" key="1">
    <citation type="submission" date="2019-03" db="EMBL/GenBank/DDBJ databases">
        <title>Above-ground endophytic microbial communities from plants in different locations in the United States.</title>
        <authorList>
            <person name="Frank C."/>
        </authorList>
    </citation>
    <scope>NUCLEOTIDE SEQUENCE [LARGE SCALE GENOMIC DNA]</scope>
    <source>
        <strain evidence="1 2">LP_2_YM</strain>
    </source>
</reference>
<keyword evidence="1" id="KW-0436">Ligase</keyword>
<comment type="caution">
    <text evidence="1">The sequence shown here is derived from an EMBL/GenBank/DDBJ whole genome shotgun (WGS) entry which is preliminary data.</text>
</comment>
<accession>A0A4R4BJS4</accession>
<dbReference type="Pfam" id="PF13563">
    <property type="entry name" value="2_5_RNA_ligase2"/>
    <property type="match status" value="1"/>
</dbReference>
<dbReference type="RefSeq" id="WP_131931863.1">
    <property type="nucleotide sequence ID" value="NZ_SMDF01000002.1"/>
</dbReference>
<sequence>MRTILLFLNDMSTNGIEDISRHDPLCGLIPPHITVVFPFESSISNDELKLHILKLSKGIQEIEIEFANQITSEGEYLFLRVEKGQKQIEELHDLLYTRALLQFLKEDIPYIPHVTVGRKESAELATEATKDIHSFHEKLQCVINRISVERIGENGESIIEFEVPLQKKLTKVSFFYS</sequence>
<gene>
    <name evidence="1" type="ORF">EC910_102412</name>
</gene>
<protein>
    <submittedName>
        <fullName evidence="1">2'-5' RNA ligase superfamily protein</fullName>
    </submittedName>
</protein>
<dbReference type="InterPro" id="IPR050580">
    <property type="entry name" value="2H_phosphoesterase_YjcG-like"/>
</dbReference>
<dbReference type="Proteomes" id="UP000295285">
    <property type="component" value="Unassembled WGS sequence"/>
</dbReference>
<dbReference type="PANTHER" id="PTHR40037:SF1">
    <property type="entry name" value="PHOSPHOESTERASE SAOUHSC_00951-RELATED"/>
    <property type="match status" value="1"/>
</dbReference>
<dbReference type="SUPFAM" id="SSF55144">
    <property type="entry name" value="LigT-like"/>
    <property type="match status" value="1"/>
</dbReference>
<organism evidence="1 2">
    <name type="scientific">Bacillus thuringiensis</name>
    <dbReference type="NCBI Taxonomy" id="1428"/>
    <lineage>
        <taxon>Bacteria</taxon>
        <taxon>Bacillati</taxon>
        <taxon>Bacillota</taxon>
        <taxon>Bacilli</taxon>
        <taxon>Bacillales</taxon>
        <taxon>Bacillaceae</taxon>
        <taxon>Bacillus</taxon>
        <taxon>Bacillus cereus group</taxon>
    </lineage>
</organism>
<dbReference type="EMBL" id="SMDG01000002">
    <property type="protein sequence ID" value="TCW58691.1"/>
    <property type="molecule type" value="Genomic_DNA"/>
</dbReference>
<dbReference type="AlphaFoldDB" id="A0A4R4BJS4"/>